<gene>
    <name evidence="2" type="ORF">GCM10011594_04790</name>
</gene>
<dbReference type="Proteomes" id="UP000655208">
    <property type="component" value="Unassembled WGS sequence"/>
</dbReference>
<evidence type="ECO:0000313" key="3">
    <source>
        <dbReference type="Proteomes" id="UP000655208"/>
    </source>
</evidence>
<reference evidence="2" key="2">
    <citation type="submission" date="2020-09" db="EMBL/GenBank/DDBJ databases">
        <authorList>
            <person name="Sun Q."/>
            <person name="Zhou Y."/>
        </authorList>
    </citation>
    <scope>NUCLEOTIDE SEQUENCE</scope>
    <source>
        <strain evidence="2">CGMCC 4.7308</strain>
    </source>
</reference>
<feature type="compositionally biased region" description="Basic and acidic residues" evidence="1">
    <location>
        <begin position="64"/>
        <end position="82"/>
    </location>
</feature>
<organism evidence="2 3">
    <name type="scientific">Nakamurella endophytica</name>
    <dbReference type="NCBI Taxonomy" id="1748367"/>
    <lineage>
        <taxon>Bacteria</taxon>
        <taxon>Bacillati</taxon>
        <taxon>Actinomycetota</taxon>
        <taxon>Actinomycetes</taxon>
        <taxon>Nakamurellales</taxon>
        <taxon>Nakamurellaceae</taxon>
        <taxon>Nakamurella</taxon>
    </lineage>
</organism>
<reference evidence="2" key="1">
    <citation type="journal article" date="2014" name="Int. J. Syst. Evol. Microbiol.">
        <title>Complete genome sequence of Corynebacterium casei LMG S-19264T (=DSM 44701T), isolated from a smear-ripened cheese.</title>
        <authorList>
            <consortium name="US DOE Joint Genome Institute (JGI-PGF)"/>
            <person name="Walter F."/>
            <person name="Albersmeier A."/>
            <person name="Kalinowski J."/>
            <person name="Ruckert C."/>
        </authorList>
    </citation>
    <scope>NUCLEOTIDE SEQUENCE</scope>
    <source>
        <strain evidence="2">CGMCC 4.7308</strain>
    </source>
</reference>
<name>A0A917SMI4_9ACTN</name>
<protein>
    <submittedName>
        <fullName evidence="2">Uncharacterized protein</fullName>
    </submittedName>
</protein>
<dbReference type="RefSeq" id="WP_188940214.1">
    <property type="nucleotide sequence ID" value="NZ_BMNA01000001.1"/>
</dbReference>
<evidence type="ECO:0000256" key="1">
    <source>
        <dbReference type="SAM" id="MobiDB-lite"/>
    </source>
</evidence>
<sequence>MNLPPGTDRDPGVEDAGDAGASPTDPARAGAVPAGRPTVDRATLDRVFGVVLPDVTADEVPDVPARHDDDWYRENRPPHHGG</sequence>
<feature type="region of interest" description="Disordered" evidence="1">
    <location>
        <begin position="1"/>
        <end position="40"/>
    </location>
</feature>
<comment type="caution">
    <text evidence="2">The sequence shown here is derived from an EMBL/GenBank/DDBJ whole genome shotgun (WGS) entry which is preliminary data.</text>
</comment>
<feature type="region of interest" description="Disordered" evidence="1">
    <location>
        <begin position="54"/>
        <end position="82"/>
    </location>
</feature>
<keyword evidence="3" id="KW-1185">Reference proteome</keyword>
<evidence type="ECO:0000313" key="2">
    <source>
        <dbReference type="EMBL" id="GGL88212.1"/>
    </source>
</evidence>
<dbReference type="AlphaFoldDB" id="A0A917SMI4"/>
<feature type="compositionally biased region" description="Low complexity" evidence="1">
    <location>
        <begin position="26"/>
        <end position="37"/>
    </location>
</feature>
<dbReference type="EMBL" id="BMNA01000001">
    <property type="protein sequence ID" value="GGL88212.1"/>
    <property type="molecule type" value="Genomic_DNA"/>
</dbReference>
<accession>A0A917SMI4</accession>
<proteinExistence type="predicted"/>